<comment type="caution">
    <text evidence="1">The sequence shown here is derived from an EMBL/GenBank/DDBJ whole genome shotgun (WGS) entry which is preliminary data.</text>
</comment>
<organism evidence="1">
    <name type="scientific">marine sediment metagenome</name>
    <dbReference type="NCBI Taxonomy" id="412755"/>
    <lineage>
        <taxon>unclassified sequences</taxon>
        <taxon>metagenomes</taxon>
        <taxon>ecological metagenomes</taxon>
    </lineage>
</organism>
<name>A0A0F8XGX2_9ZZZZ</name>
<evidence type="ECO:0008006" key="2">
    <source>
        <dbReference type="Google" id="ProtNLM"/>
    </source>
</evidence>
<dbReference type="AlphaFoldDB" id="A0A0F8XGX2"/>
<sequence>MLFLVKQTHTPATCPRDKGGSRVLYNPEAEGVALKAMYGAFAEHIIYYVVEADDLAAVNQFLDPGWLSCTSSITPVSEAPIQR</sequence>
<proteinExistence type="predicted"/>
<evidence type="ECO:0000313" key="1">
    <source>
        <dbReference type="EMBL" id="KKK60265.1"/>
    </source>
</evidence>
<accession>A0A0F8XGX2</accession>
<gene>
    <name evidence="1" type="ORF">LCGC14_3026100</name>
</gene>
<protein>
    <recommendedName>
        <fullName evidence="2">DUF3303 domain-containing protein</fullName>
    </recommendedName>
</protein>
<dbReference type="EMBL" id="LAZR01063055">
    <property type="protein sequence ID" value="KKK60265.1"/>
    <property type="molecule type" value="Genomic_DNA"/>
</dbReference>
<reference evidence="1" key="1">
    <citation type="journal article" date="2015" name="Nature">
        <title>Complex archaea that bridge the gap between prokaryotes and eukaryotes.</title>
        <authorList>
            <person name="Spang A."/>
            <person name="Saw J.H."/>
            <person name="Jorgensen S.L."/>
            <person name="Zaremba-Niedzwiedzka K."/>
            <person name="Martijn J."/>
            <person name="Lind A.E."/>
            <person name="van Eijk R."/>
            <person name="Schleper C."/>
            <person name="Guy L."/>
            <person name="Ettema T.J."/>
        </authorList>
    </citation>
    <scope>NUCLEOTIDE SEQUENCE</scope>
</reference>